<evidence type="ECO:0000313" key="2">
    <source>
        <dbReference type="Proteomes" id="UP000324222"/>
    </source>
</evidence>
<accession>A0A5B7IC37</accession>
<organism evidence="1 2">
    <name type="scientific">Portunus trituberculatus</name>
    <name type="common">Swimming crab</name>
    <name type="synonym">Neptunus trituberculatus</name>
    <dbReference type="NCBI Taxonomy" id="210409"/>
    <lineage>
        <taxon>Eukaryota</taxon>
        <taxon>Metazoa</taxon>
        <taxon>Ecdysozoa</taxon>
        <taxon>Arthropoda</taxon>
        <taxon>Crustacea</taxon>
        <taxon>Multicrustacea</taxon>
        <taxon>Malacostraca</taxon>
        <taxon>Eumalacostraca</taxon>
        <taxon>Eucarida</taxon>
        <taxon>Decapoda</taxon>
        <taxon>Pleocyemata</taxon>
        <taxon>Brachyura</taxon>
        <taxon>Eubrachyura</taxon>
        <taxon>Portunoidea</taxon>
        <taxon>Portunidae</taxon>
        <taxon>Portuninae</taxon>
        <taxon>Portunus</taxon>
    </lineage>
</organism>
<dbReference type="Proteomes" id="UP000324222">
    <property type="component" value="Unassembled WGS sequence"/>
</dbReference>
<reference evidence="1 2" key="1">
    <citation type="submission" date="2019-05" db="EMBL/GenBank/DDBJ databases">
        <title>Another draft genome of Portunus trituberculatus and its Hox gene families provides insights of decapod evolution.</title>
        <authorList>
            <person name="Jeong J.-H."/>
            <person name="Song I."/>
            <person name="Kim S."/>
            <person name="Choi T."/>
            <person name="Kim D."/>
            <person name="Ryu S."/>
            <person name="Kim W."/>
        </authorList>
    </citation>
    <scope>NUCLEOTIDE SEQUENCE [LARGE SCALE GENOMIC DNA]</scope>
    <source>
        <tissue evidence="1">Muscle</tissue>
    </source>
</reference>
<proteinExistence type="predicted"/>
<dbReference type="EMBL" id="VSRR010048515">
    <property type="protein sequence ID" value="MPC78478.1"/>
    <property type="molecule type" value="Genomic_DNA"/>
</dbReference>
<sequence>MNGGAMKLTLVMNWSLLVTKLFW</sequence>
<dbReference type="AlphaFoldDB" id="A0A5B7IC37"/>
<gene>
    <name evidence="1" type="ORF">E2C01_072965</name>
</gene>
<keyword evidence="2" id="KW-1185">Reference proteome</keyword>
<protein>
    <submittedName>
        <fullName evidence="1">Uncharacterized protein</fullName>
    </submittedName>
</protein>
<comment type="caution">
    <text evidence="1">The sequence shown here is derived from an EMBL/GenBank/DDBJ whole genome shotgun (WGS) entry which is preliminary data.</text>
</comment>
<evidence type="ECO:0000313" key="1">
    <source>
        <dbReference type="EMBL" id="MPC78478.1"/>
    </source>
</evidence>
<name>A0A5B7IC37_PORTR</name>